<comment type="caution">
    <text evidence="1">The sequence shown here is derived from an EMBL/GenBank/DDBJ whole genome shotgun (WGS) entry which is preliminary data.</text>
</comment>
<evidence type="ECO:0000313" key="1">
    <source>
        <dbReference type="EMBL" id="KAF7720572.1"/>
    </source>
</evidence>
<sequence>MRRREDANIKPTVLWHSVDQQRNGIYRSFWELLLDIKTQAGKVADFYLRIFQKHHALKTFVLPRLDYDIRLNGLDNHKAKELDQALRNAIRRYVKLPPSASLAIFHLPVDKGGIRFYDPKDWAASTQLVRTIGLLNSKDPAVRHMVSAEISTLLEQRYRHPDNSDPIDFSRRYCTHHHILTYLSSGYEHLKRRIYRDTADPSAQVVTAVKHIGCTVTLRDNGLFVISDNLDSQANCSAGRHITHIGRLKRAS</sequence>
<name>A0A8H7BJF9_9FUNG</name>
<proteinExistence type="predicted"/>
<dbReference type="EMBL" id="JABAYA010000535">
    <property type="protein sequence ID" value="KAF7720572.1"/>
    <property type="molecule type" value="Genomic_DNA"/>
</dbReference>
<gene>
    <name evidence="1" type="ORF">EC973_007388</name>
</gene>
<accession>A0A8H7BJF9</accession>
<protein>
    <submittedName>
        <fullName evidence="1">Uncharacterized protein</fullName>
    </submittedName>
</protein>
<dbReference type="AlphaFoldDB" id="A0A8H7BJF9"/>
<dbReference type="Proteomes" id="UP000605846">
    <property type="component" value="Unassembled WGS sequence"/>
</dbReference>
<evidence type="ECO:0000313" key="2">
    <source>
        <dbReference type="Proteomes" id="UP000605846"/>
    </source>
</evidence>
<keyword evidence="2" id="KW-1185">Reference proteome</keyword>
<organism evidence="1 2">
    <name type="scientific">Apophysomyces ossiformis</name>
    <dbReference type="NCBI Taxonomy" id="679940"/>
    <lineage>
        <taxon>Eukaryota</taxon>
        <taxon>Fungi</taxon>
        <taxon>Fungi incertae sedis</taxon>
        <taxon>Mucoromycota</taxon>
        <taxon>Mucoromycotina</taxon>
        <taxon>Mucoromycetes</taxon>
        <taxon>Mucorales</taxon>
        <taxon>Mucorineae</taxon>
        <taxon>Mucoraceae</taxon>
        <taxon>Apophysomyces</taxon>
    </lineage>
</organism>
<reference evidence="1" key="1">
    <citation type="submission" date="2020-01" db="EMBL/GenBank/DDBJ databases">
        <title>Genome Sequencing of Three Apophysomyces-Like Fungal Strains Confirms a Novel Fungal Genus in the Mucoromycota with divergent Burkholderia-like Endosymbiotic Bacteria.</title>
        <authorList>
            <person name="Stajich J.E."/>
            <person name="Macias A.M."/>
            <person name="Carter-House D."/>
            <person name="Lovett B."/>
            <person name="Kasson L.R."/>
            <person name="Berry K."/>
            <person name="Grigoriev I."/>
            <person name="Chang Y."/>
            <person name="Spatafora J."/>
            <person name="Kasson M.T."/>
        </authorList>
    </citation>
    <scope>NUCLEOTIDE SEQUENCE</scope>
    <source>
        <strain evidence="1">NRRL A-21654</strain>
    </source>
</reference>
<dbReference type="OrthoDB" id="2250689at2759"/>